<name>A0A0H3I8L0_PECPM</name>
<proteinExistence type="predicted"/>
<keyword evidence="2" id="KW-0808">Transferase</keyword>
<dbReference type="HOGENOM" id="CLU_109408_0_0_6"/>
<dbReference type="Proteomes" id="UP000008044">
    <property type="component" value="Chromosome"/>
</dbReference>
<dbReference type="GO" id="GO:0009252">
    <property type="term" value="P:peptidoglycan biosynthetic process"/>
    <property type="evidence" value="ECO:0007669"/>
    <property type="project" value="TreeGrafter"/>
</dbReference>
<comment type="pathway">
    <text evidence="1">Cell wall biogenesis; peptidoglycan biosynthesis.</text>
</comment>
<evidence type="ECO:0000313" key="5">
    <source>
        <dbReference type="EMBL" id="MBI0557285.1"/>
    </source>
</evidence>
<dbReference type="InterPro" id="IPR023346">
    <property type="entry name" value="Lysozyme-like_dom_sf"/>
</dbReference>
<feature type="domain" description="Glycosyl transferase family 51" evidence="3">
    <location>
        <begin position="25"/>
        <end position="177"/>
    </location>
</feature>
<accession>A0A0H3I8L0</accession>
<evidence type="ECO:0000313" key="4">
    <source>
        <dbReference type="EMBL" id="AFI91833.1"/>
    </source>
</evidence>
<sequence>MTIHEDWLYLKQQLTHIQHEINDWAISPNLVTMLIAAEDHRFSKHLGVDFISICRALWRTLFCRRREGASTIAMQLVRVLTGRYERTLSRKFLEIYLALLLTKYIKKDNIPKLYLFVAYYGWRMNGLIQASNRLNINLLTVSDFEAASIIARLKYPEPQKYNQTRHDKILARTKHILLQTIAHTDARQPYHLKKGDNNGTV</sequence>
<reference evidence="5" key="4">
    <citation type="submission" date="2024-05" db="EMBL/GenBank/DDBJ databases">
        <title>Identification of Pectobacterium versatile causing blackleg of potato from New York State with a whole genome sequencing approach.</title>
        <authorList>
            <person name="Ma X."/>
            <person name="Swingle B."/>
        </authorList>
    </citation>
    <scope>NUCLEOTIDE SEQUENCE</scope>
    <source>
        <strain evidence="5">NY1588A</strain>
    </source>
</reference>
<reference evidence="4" key="2">
    <citation type="submission" date="2012-03" db="EMBL/GenBank/DDBJ databases">
        <authorList>
            <person name="Koskinen P."/>
            <person name="Laine P."/>
            <person name="Niemi O."/>
            <person name="Nykyri J."/>
            <person name="Harjunpaa H."/>
            <person name="Auvinen P."/>
            <person name="Paulin L."/>
            <person name="Pirhonen M."/>
            <person name="Palva T."/>
            <person name="Holm L."/>
        </authorList>
    </citation>
    <scope>NUCLEOTIDE SEQUENCE</scope>
    <source>
        <strain evidence="4">SCC3193</strain>
    </source>
</reference>
<dbReference type="Proteomes" id="UP001194579">
    <property type="component" value="Unassembled WGS sequence"/>
</dbReference>
<dbReference type="GO" id="GO:0030288">
    <property type="term" value="C:outer membrane-bounded periplasmic space"/>
    <property type="evidence" value="ECO:0007669"/>
    <property type="project" value="TreeGrafter"/>
</dbReference>
<dbReference type="PANTHER" id="PTHR32282">
    <property type="entry name" value="BINDING PROTEIN TRANSPEPTIDASE, PUTATIVE-RELATED"/>
    <property type="match status" value="1"/>
</dbReference>
<evidence type="ECO:0000259" key="3">
    <source>
        <dbReference type="Pfam" id="PF00912"/>
    </source>
</evidence>
<evidence type="ECO:0000313" key="6">
    <source>
        <dbReference type="Proteomes" id="UP000008044"/>
    </source>
</evidence>
<dbReference type="SUPFAM" id="SSF53955">
    <property type="entry name" value="Lysozyme-like"/>
    <property type="match status" value="1"/>
</dbReference>
<dbReference type="PANTHER" id="PTHR32282:SF15">
    <property type="entry name" value="PENICILLIN-BINDING PROTEIN 1C"/>
    <property type="match status" value="1"/>
</dbReference>
<dbReference type="InterPro" id="IPR050396">
    <property type="entry name" value="Glycosyltr_51/Transpeptidase"/>
</dbReference>
<dbReference type="Pfam" id="PF00912">
    <property type="entry name" value="Transgly"/>
    <property type="match status" value="1"/>
</dbReference>
<reference evidence="7" key="3">
    <citation type="submission" date="2023-07" db="EMBL/GenBank/DDBJ databases">
        <title>Identification of Pectobacterium versatile causing blackleg of potato from New York State with a whole genome sequencing approach.</title>
        <authorList>
            <person name="Ma X."/>
            <person name="Swingle B."/>
        </authorList>
    </citation>
    <scope>NUCLEOTIDE SEQUENCE [LARGE SCALE GENOMIC DNA]</scope>
    <source>
        <strain evidence="7">NY1588A</strain>
    </source>
</reference>
<reference evidence="4 6" key="1">
    <citation type="journal article" date="2012" name="J. Bacteriol.">
        <title>Genome sequence of Pectobacterium sp. strain SCC3193.</title>
        <authorList>
            <person name="Koskinen J.P."/>
            <person name="Laine P."/>
            <person name="Niemi O."/>
            <person name="Nykyri J."/>
            <person name="Harjunpaa H."/>
            <person name="Auvinen P."/>
            <person name="Paulin L."/>
            <person name="Pirhonen M."/>
            <person name="Palva T."/>
            <person name="Holm L."/>
        </authorList>
    </citation>
    <scope>NUCLEOTIDE SEQUENCE [LARGE SCALE GENOMIC DNA]</scope>
    <source>
        <strain evidence="4 6">SCC3193</strain>
    </source>
</reference>
<dbReference type="EMBL" id="WABS01000076">
    <property type="protein sequence ID" value="MBI0557285.1"/>
    <property type="molecule type" value="Genomic_DNA"/>
</dbReference>
<dbReference type="STRING" id="1905730.W5S_3770"/>
<protein>
    <submittedName>
        <fullName evidence="4">Monofunctional biosynthetic peptidoglycan transglycosylase</fullName>
    </submittedName>
</protein>
<keyword evidence="7" id="KW-1185">Reference proteome</keyword>
<dbReference type="Gene3D" id="1.10.3810.10">
    <property type="entry name" value="Biosynthetic peptidoglycan transglycosylase-like"/>
    <property type="match status" value="1"/>
</dbReference>
<dbReference type="InterPro" id="IPR036950">
    <property type="entry name" value="PBP_transglycosylase"/>
</dbReference>
<dbReference type="GO" id="GO:0008955">
    <property type="term" value="F:peptidoglycan glycosyltransferase activity"/>
    <property type="evidence" value="ECO:0007669"/>
    <property type="project" value="TreeGrafter"/>
</dbReference>
<dbReference type="AlphaFoldDB" id="A0A0H3I8L0"/>
<gene>
    <name evidence="4" type="ordered locus">W5S_3770</name>
    <name evidence="5" type="ORF">F6Q06_22785</name>
</gene>
<evidence type="ECO:0000256" key="1">
    <source>
        <dbReference type="ARBA" id="ARBA00004752"/>
    </source>
</evidence>
<evidence type="ECO:0000256" key="2">
    <source>
        <dbReference type="ARBA" id="ARBA00022679"/>
    </source>
</evidence>
<dbReference type="eggNOG" id="COG0744">
    <property type="taxonomic scope" value="Bacteria"/>
</dbReference>
<dbReference type="InterPro" id="IPR001264">
    <property type="entry name" value="Glyco_trans_51"/>
</dbReference>
<evidence type="ECO:0000313" key="7">
    <source>
        <dbReference type="Proteomes" id="UP001194579"/>
    </source>
</evidence>
<dbReference type="KEGG" id="pec:W5S_3770"/>
<dbReference type="RefSeq" id="WP_014701282.1">
    <property type="nucleotide sequence ID" value="NC_017845.1"/>
</dbReference>
<organism evidence="4 6">
    <name type="scientific">Pectobacterium parmentieri</name>
    <dbReference type="NCBI Taxonomy" id="1905730"/>
    <lineage>
        <taxon>Bacteria</taxon>
        <taxon>Pseudomonadati</taxon>
        <taxon>Pseudomonadota</taxon>
        <taxon>Gammaproteobacteria</taxon>
        <taxon>Enterobacterales</taxon>
        <taxon>Pectobacteriaceae</taxon>
        <taxon>Pectobacterium</taxon>
    </lineage>
</organism>
<dbReference type="EMBL" id="CP003415">
    <property type="protein sequence ID" value="AFI91833.1"/>
    <property type="molecule type" value="Genomic_DNA"/>
</dbReference>